<dbReference type="PANTHER" id="PTHR38790">
    <property type="entry name" value="2EXR DOMAIN-CONTAINING PROTEIN-RELATED"/>
    <property type="match status" value="1"/>
</dbReference>
<organism evidence="3 4">
    <name type="scientific">Botryotinia convoluta</name>
    <dbReference type="NCBI Taxonomy" id="54673"/>
    <lineage>
        <taxon>Eukaryota</taxon>
        <taxon>Fungi</taxon>
        <taxon>Dikarya</taxon>
        <taxon>Ascomycota</taxon>
        <taxon>Pezizomycotina</taxon>
        <taxon>Leotiomycetes</taxon>
        <taxon>Helotiales</taxon>
        <taxon>Sclerotiniaceae</taxon>
        <taxon>Botryotinia</taxon>
    </lineage>
</organism>
<reference evidence="3 4" key="1">
    <citation type="submission" date="2017-12" db="EMBL/GenBank/DDBJ databases">
        <title>Comparative genomics of Botrytis spp.</title>
        <authorList>
            <person name="Valero-Jimenez C.A."/>
            <person name="Tapia P."/>
            <person name="Veloso J."/>
            <person name="Silva-Moreno E."/>
            <person name="Staats M."/>
            <person name="Valdes J.H."/>
            <person name="Van Kan J.A.L."/>
        </authorList>
    </citation>
    <scope>NUCLEOTIDE SEQUENCE [LARGE SCALE GENOMIC DNA]</scope>
    <source>
        <strain evidence="3 4">MUCL11595</strain>
    </source>
</reference>
<dbReference type="OrthoDB" id="4757095at2759"/>
<evidence type="ECO:0000313" key="3">
    <source>
        <dbReference type="EMBL" id="TGO55962.1"/>
    </source>
</evidence>
<evidence type="ECO:0000256" key="1">
    <source>
        <dbReference type="SAM" id="MobiDB-lite"/>
    </source>
</evidence>
<dbReference type="Pfam" id="PF24864">
    <property type="entry name" value="DUF7730"/>
    <property type="match status" value="1"/>
</dbReference>
<dbReference type="PANTHER" id="PTHR38790:SF9">
    <property type="entry name" value="F-BOX DOMAIN-CONTAINING PROTEIN"/>
    <property type="match status" value="1"/>
</dbReference>
<dbReference type="InterPro" id="IPR056632">
    <property type="entry name" value="DUF7730"/>
</dbReference>
<dbReference type="EMBL" id="PQXN01000084">
    <property type="protein sequence ID" value="TGO55962.1"/>
    <property type="molecule type" value="Genomic_DNA"/>
</dbReference>
<evidence type="ECO:0000259" key="2">
    <source>
        <dbReference type="Pfam" id="PF24864"/>
    </source>
</evidence>
<dbReference type="Proteomes" id="UP000297527">
    <property type="component" value="Unassembled WGS sequence"/>
</dbReference>
<protein>
    <recommendedName>
        <fullName evidence="2">DUF7730 domain-containing protein</fullName>
    </recommendedName>
</protein>
<comment type="caution">
    <text evidence="3">The sequence shown here is derived from an EMBL/GenBank/DDBJ whole genome shotgun (WGS) entry which is preliminary data.</text>
</comment>
<proteinExistence type="predicted"/>
<feature type="compositionally biased region" description="Basic residues" evidence="1">
    <location>
        <begin position="16"/>
        <end position="33"/>
    </location>
</feature>
<feature type="domain" description="DUF7730" evidence="2">
    <location>
        <begin position="39"/>
        <end position="256"/>
    </location>
</feature>
<dbReference type="AlphaFoldDB" id="A0A4Z1I914"/>
<feature type="region of interest" description="Disordered" evidence="1">
    <location>
        <begin position="1"/>
        <end position="39"/>
    </location>
</feature>
<accession>A0A4Z1I914</accession>
<keyword evidence="4" id="KW-1185">Reference proteome</keyword>
<sequence>MKCGNAEDMTETQKERKAKAPRKLPRNRPRSTIKQKSVDQSQSSLFARLPSEIRHLIWLETLGGQFLHIARANKRLLAIDCVESDPEFRERWHGCWGGKSANHCFGHVPGFYMGPRSDSSAKPANLLPLLQTCRRIYTETVVIIYKSNIFNINHIDTLLYMERSILRQRLNQTSILYLTCKLTLHEEPYFAPYDIGTWRRACSVLVGLTGLQELTIRLLGGLGDWIEPYEELTGPLMEIKVAKRFDLLLPCSEKGCENFVRGKRFPFRVLSKPCLPLPSPELVNGEKPNMEL</sequence>
<name>A0A4Z1I914_9HELO</name>
<evidence type="ECO:0000313" key="4">
    <source>
        <dbReference type="Proteomes" id="UP000297527"/>
    </source>
</evidence>
<gene>
    <name evidence="3" type="ORF">BCON_0084g00300</name>
</gene>